<evidence type="ECO:0000313" key="2">
    <source>
        <dbReference type="EMBL" id="KAK7400096.1"/>
    </source>
</evidence>
<dbReference type="EMBL" id="JAYMYS010000003">
    <property type="protein sequence ID" value="KAK7400096.1"/>
    <property type="molecule type" value="Genomic_DNA"/>
</dbReference>
<evidence type="ECO:0000313" key="3">
    <source>
        <dbReference type="Proteomes" id="UP001386955"/>
    </source>
</evidence>
<name>A0AAN9SM28_PSOTE</name>
<organism evidence="2 3">
    <name type="scientific">Psophocarpus tetragonolobus</name>
    <name type="common">Winged bean</name>
    <name type="synonym">Dolichos tetragonolobus</name>
    <dbReference type="NCBI Taxonomy" id="3891"/>
    <lineage>
        <taxon>Eukaryota</taxon>
        <taxon>Viridiplantae</taxon>
        <taxon>Streptophyta</taxon>
        <taxon>Embryophyta</taxon>
        <taxon>Tracheophyta</taxon>
        <taxon>Spermatophyta</taxon>
        <taxon>Magnoliopsida</taxon>
        <taxon>eudicotyledons</taxon>
        <taxon>Gunneridae</taxon>
        <taxon>Pentapetalae</taxon>
        <taxon>rosids</taxon>
        <taxon>fabids</taxon>
        <taxon>Fabales</taxon>
        <taxon>Fabaceae</taxon>
        <taxon>Papilionoideae</taxon>
        <taxon>50 kb inversion clade</taxon>
        <taxon>NPAAA clade</taxon>
        <taxon>indigoferoid/millettioid clade</taxon>
        <taxon>Phaseoleae</taxon>
        <taxon>Psophocarpus</taxon>
    </lineage>
</organism>
<dbReference type="Proteomes" id="UP001386955">
    <property type="component" value="Unassembled WGS sequence"/>
</dbReference>
<comment type="caution">
    <text evidence="2">The sequence shown here is derived from an EMBL/GenBank/DDBJ whole genome shotgun (WGS) entry which is preliminary data.</text>
</comment>
<accession>A0AAN9SM28</accession>
<protein>
    <submittedName>
        <fullName evidence="2">Uncharacterized protein</fullName>
    </submittedName>
</protein>
<proteinExistence type="predicted"/>
<feature type="region of interest" description="Disordered" evidence="1">
    <location>
        <begin position="1"/>
        <end position="79"/>
    </location>
</feature>
<sequence>MQGHPFPFRGGHPQPPPPNPNNNHNFYFQSPPLPTPNNNNFYFQSPLLPNVPNPFFHPPPPPPPPPPSFPFPSTTQPPNPKLAIDHADRAVASACRSLLAAGESVSAWKVSQDVLLTLQVDSWNSLGIKMQQVPSLHHLMFIEAKVNAFIHCFVGVRKITSMYDLEVAICQNEGVHSFEVLGLGPFLRHPLVIHYFSLHSDVTQVFKITSEEIIQLLSECLDASKRNKSIKVEQFLDFIAKKRSVKCKEWLGIRIQNLGMHVYAIREARNSELSTLDKYLKTLNSKNEKFGERPISSSRKKQLDEHVNDITQQVESFSSSQKKQLDERFNNITQRVESFSSVKKSFCGKHIRFMSSSSEDEDSDSSTNERNNNIINGSQSTPSSKVIRSSERVSSCPYPSATEEIARLGVKTDMVGQKPTMYNNVFLSAFCKPPTKKRKLENESSTRSCPYKLRQRNKFGVVTPIKNKDLSIPNDSLQMFVTTWKDACSEHQVGENLEALPLLEVCLLWQQLRVI</sequence>
<feature type="compositionally biased region" description="Pro residues" evidence="1">
    <location>
        <begin position="49"/>
        <end position="79"/>
    </location>
</feature>
<feature type="compositionally biased region" description="Polar residues" evidence="1">
    <location>
        <begin position="368"/>
        <end position="387"/>
    </location>
</feature>
<evidence type="ECO:0000256" key="1">
    <source>
        <dbReference type="SAM" id="MobiDB-lite"/>
    </source>
</evidence>
<keyword evidence="3" id="KW-1185">Reference proteome</keyword>
<dbReference type="AlphaFoldDB" id="A0AAN9SM28"/>
<feature type="compositionally biased region" description="Low complexity" evidence="1">
    <location>
        <begin position="1"/>
        <end position="12"/>
    </location>
</feature>
<feature type="region of interest" description="Disordered" evidence="1">
    <location>
        <begin position="356"/>
        <end position="393"/>
    </location>
</feature>
<gene>
    <name evidence="2" type="ORF">VNO78_11296</name>
</gene>
<dbReference type="SUPFAM" id="SSF101447">
    <property type="entry name" value="Formin homology 2 domain (FH2 domain)"/>
    <property type="match status" value="1"/>
</dbReference>
<reference evidence="2 3" key="1">
    <citation type="submission" date="2024-01" db="EMBL/GenBank/DDBJ databases">
        <title>The genomes of 5 underutilized Papilionoideae crops provide insights into root nodulation and disease resistanc.</title>
        <authorList>
            <person name="Jiang F."/>
        </authorList>
    </citation>
    <scope>NUCLEOTIDE SEQUENCE [LARGE SCALE GENOMIC DNA]</scope>
    <source>
        <strain evidence="2">DUOXIRENSHENG_FW03</strain>
        <tissue evidence="2">Leaves</tissue>
    </source>
</reference>